<reference evidence="1 2" key="1">
    <citation type="submission" date="2020-12" db="EMBL/GenBank/DDBJ databases">
        <title>Genome public.</title>
        <authorList>
            <person name="Sun Q."/>
        </authorList>
    </citation>
    <scope>NUCLEOTIDE SEQUENCE [LARGE SCALE GENOMIC DNA]</scope>
    <source>
        <strain evidence="1 2">CCM 8864</strain>
    </source>
</reference>
<organism evidence="1 2">
    <name type="scientific">Corynebacterium marambiense</name>
    <dbReference type="NCBI Taxonomy" id="2765364"/>
    <lineage>
        <taxon>Bacteria</taxon>
        <taxon>Bacillati</taxon>
        <taxon>Actinomycetota</taxon>
        <taxon>Actinomycetes</taxon>
        <taxon>Mycobacteriales</taxon>
        <taxon>Corynebacteriaceae</taxon>
        <taxon>Corynebacterium</taxon>
    </lineage>
</organism>
<accession>A0ABS0VSG9</accession>
<keyword evidence="2" id="KW-1185">Reference proteome</keyword>
<sequence>MGYTDKQLEALAATYNNGDPVENLDPTSGTPGAYAWALDIIDNPEAQARRENHTILEIIREARNRYLEEEQDA</sequence>
<dbReference type="RefSeq" id="WP_198735159.1">
    <property type="nucleotide sequence ID" value="NZ_JAEIOT010000004.1"/>
</dbReference>
<protein>
    <submittedName>
        <fullName evidence="1">Uncharacterized protein</fullName>
    </submittedName>
</protein>
<evidence type="ECO:0000313" key="1">
    <source>
        <dbReference type="EMBL" id="MBI8999730.1"/>
    </source>
</evidence>
<dbReference type="EMBL" id="JAEIOT010000004">
    <property type="protein sequence ID" value="MBI8999730.1"/>
    <property type="molecule type" value="Genomic_DNA"/>
</dbReference>
<name>A0ABS0VSG9_9CORY</name>
<comment type="caution">
    <text evidence="1">The sequence shown here is derived from an EMBL/GenBank/DDBJ whole genome shotgun (WGS) entry which is preliminary data.</text>
</comment>
<proteinExistence type="predicted"/>
<evidence type="ECO:0000313" key="2">
    <source>
        <dbReference type="Proteomes" id="UP000625574"/>
    </source>
</evidence>
<dbReference type="Proteomes" id="UP000625574">
    <property type="component" value="Unassembled WGS sequence"/>
</dbReference>
<gene>
    <name evidence="1" type="ORF">JDV76_01900</name>
</gene>